<keyword evidence="10" id="KW-0413">Isomerase</keyword>
<evidence type="ECO:0000256" key="6">
    <source>
        <dbReference type="ARBA" id="ARBA00023002"/>
    </source>
</evidence>
<evidence type="ECO:0000256" key="7">
    <source>
        <dbReference type="ARBA" id="ARBA00023098"/>
    </source>
</evidence>
<dbReference type="InterPro" id="IPR006076">
    <property type="entry name" value="FAD-dep_OxRdtase"/>
</dbReference>
<dbReference type="Proteomes" id="UP000002484">
    <property type="component" value="Chromosome"/>
</dbReference>
<dbReference type="EC" id="5.3.3.1" evidence="11"/>
<dbReference type="eggNOG" id="COG2303">
    <property type="taxonomic scope" value="Bacteria"/>
</dbReference>
<comment type="similarity">
    <text evidence="2">Belongs to the GMC oxidoreductase family.</text>
</comment>
<keyword evidence="4" id="KW-0285">Flavoprotein</keyword>
<feature type="domain" description="Glucose-methanol-choline oxidoreductase C-terminal" evidence="18">
    <location>
        <begin position="513"/>
        <end position="567"/>
    </location>
</feature>
<keyword evidence="9" id="KW-0753">Steroid metabolism</keyword>
<keyword evidence="5" id="KW-0274">FAD</keyword>
<evidence type="ECO:0000256" key="10">
    <source>
        <dbReference type="ARBA" id="ARBA00023235"/>
    </source>
</evidence>
<dbReference type="EMBL" id="CP002299">
    <property type="protein sequence ID" value="ADP78161.1"/>
    <property type="molecule type" value="Genomic_DNA"/>
</dbReference>
<evidence type="ECO:0000256" key="3">
    <source>
        <dbReference type="ARBA" id="ARBA00022548"/>
    </source>
</evidence>
<evidence type="ECO:0000256" key="9">
    <source>
        <dbReference type="ARBA" id="ARBA00023221"/>
    </source>
</evidence>
<evidence type="ECO:0000259" key="17">
    <source>
        <dbReference type="Pfam" id="PF01266"/>
    </source>
</evidence>
<dbReference type="GO" id="GO:0016995">
    <property type="term" value="F:cholesterol oxidase activity"/>
    <property type="evidence" value="ECO:0007669"/>
    <property type="project" value="UniProtKB-EC"/>
</dbReference>
<evidence type="ECO:0000256" key="15">
    <source>
        <dbReference type="ARBA" id="ARBA00049778"/>
    </source>
</evidence>
<evidence type="ECO:0000256" key="4">
    <source>
        <dbReference type="ARBA" id="ARBA00022630"/>
    </source>
</evidence>
<dbReference type="Pfam" id="PF01266">
    <property type="entry name" value="DAO"/>
    <property type="match status" value="1"/>
</dbReference>
<dbReference type="PANTHER" id="PTHR47470">
    <property type="entry name" value="CHOLESTEROL OXIDASE"/>
    <property type="match status" value="1"/>
</dbReference>
<evidence type="ECO:0000256" key="11">
    <source>
        <dbReference type="ARBA" id="ARBA00038856"/>
    </source>
</evidence>
<keyword evidence="3" id="KW-0153">Cholesterol metabolism</keyword>
<feature type="compositionally biased region" description="Low complexity" evidence="16">
    <location>
        <begin position="54"/>
        <end position="67"/>
    </location>
</feature>
<name>E3J3F9_PSEI1</name>
<keyword evidence="8" id="KW-1207">Sterol metabolism</keyword>
<dbReference type="AlphaFoldDB" id="E3J3F9"/>
<dbReference type="OrthoDB" id="517968at2"/>
<feature type="region of interest" description="Disordered" evidence="16">
    <location>
        <begin position="54"/>
        <end position="85"/>
    </location>
</feature>
<sequence length="640" mass="67714">METGGAGPARDDDGQFDVDVLVVGSGFGGSVTALRLAEKGYRVTVVEAGRRFTPSPAATGSTAADAGRPAEAGSGDRRGGGASPLPRNSLDLRRYLWLPWLGCHGIQKITLLGRVLVLSGAGVGGGSMVYANTLYRPLEAFYADPQWAALADWRAELAPYYDQAERMLGVVPNPTTTYADEVFRSVAEEMGVGDTFRLADVGVYFGPPGRPAPGETADDPFFGGAGPRRTGCLECGECMSGCRHDAKNTLDRNYLYLAERLGVTVVPDTTIQSVTPLPGGGYQVLGAPAGAWPAVTPRGRARARRRGRAWRAEQVVFAAGALGTQRLLLAMRDAGRLPDLSPRLGYLTRTNSEAILGATTVRPDRRITHGVAITSSFYPNEHTHVEPVRYGIGSNALAPLASVMTDGGGRIPRWLKFVGACLRRPHLALLAGLPWRWSERTMISLVMQSHDNSLIVRRRRGPGGLSWLTSRQGHGGPNPTWIPEGNDATRRVAARLGGHPAGSITELANIPITAHILGGATIGESAEHGVVDAYQRVYGHPGLHVADGAAVTANLGVNPSLTITAQAERAMAFWPNRGEADPRPPLGAPYRRIEPVAPRNPAVPAAAPAAYRPAGLPVVPVGDLFRSARTTGAAEGPARA</sequence>
<evidence type="ECO:0000259" key="18">
    <source>
        <dbReference type="Pfam" id="PF05199"/>
    </source>
</evidence>
<evidence type="ECO:0000313" key="19">
    <source>
        <dbReference type="EMBL" id="ADP78161.1"/>
    </source>
</evidence>
<accession>E3J3F9</accession>
<dbReference type="GO" id="GO:0004769">
    <property type="term" value="F:steroid Delta-isomerase activity"/>
    <property type="evidence" value="ECO:0007669"/>
    <property type="project" value="UniProtKB-EC"/>
</dbReference>
<dbReference type="STRING" id="298654.FraEuI1c_0073"/>
<dbReference type="GO" id="GO:0008203">
    <property type="term" value="P:cholesterol metabolic process"/>
    <property type="evidence" value="ECO:0007669"/>
    <property type="project" value="UniProtKB-KW"/>
</dbReference>
<dbReference type="KEGG" id="fri:FraEuI1c_0073"/>
<dbReference type="EC" id="1.1.3.6" evidence="13"/>
<dbReference type="HOGENOM" id="CLU_002483_2_0_11"/>
<reference evidence="19 20" key="1">
    <citation type="submission" date="2010-10" db="EMBL/GenBank/DDBJ databases">
        <title>Complete sequence of Frankia sp. EuI1c.</title>
        <authorList>
            <consortium name="US DOE Joint Genome Institute"/>
            <person name="Lucas S."/>
            <person name="Copeland A."/>
            <person name="Lapidus A."/>
            <person name="Cheng J.-F."/>
            <person name="Bruce D."/>
            <person name="Goodwin L."/>
            <person name="Pitluck S."/>
            <person name="Chertkov O."/>
            <person name="Detter J.C."/>
            <person name="Han C."/>
            <person name="Tapia R."/>
            <person name="Land M."/>
            <person name="Hauser L."/>
            <person name="Jeffries C."/>
            <person name="Kyrpides N."/>
            <person name="Ivanova N."/>
            <person name="Mikhailova N."/>
            <person name="Beauchemin N."/>
            <person name="Sen A."/>
            <person name="Sur S.A."/>
            <person name="Gtari M."/>
            <person name="Wall L."/>
            <person name="Tisa L."/>
            <person name="Woyke T."/>
        </authorList>
    </citation>
    <scope>NUCLEOTIDE SEQUENCE [LARGE SCALE GENOMIC DNA]</scope>
    <source>
        <strain evidence="20">DSM 45817 / CECT 9037 / EuI1c</strain>
    </source>
</reference>
<evidence type="ECO:0000256" key="1">
    <source>
        <dbReference type="ARBA" id="ARBA00001974"/>
    </source>
</evidence>
<dbReference type="SUPFAM" id="SSF51905">
    <property type="entry name" value="FAD/NAD(P)-binding domain"/>
    <property type="match status" value="1"/>
</dbReference>
<evidence type="ECO:0000313" key="20">
    <source>
        <dbReference type="Proteomes" id="UP000002484"/>
    </source>
</evidence>
<dbReference type="InterPro" id="IPR036188">
    <property type="entry name" value="FAD/NAD-bd_sf"/>
</dbReference>
<feature type="domain" description="FAD dependent oxidoreductase" evidence="17">
    <location>
        <begin position="19"/>
        <end position="354"/>
    </location>
</feature>
<evidence type="ECO:0000256" key="5">
    <source>
        <dbReference type="ARBA" id="ARBA00022827"/>
    </source>
</evidence>
<dbReference type="InterPro" id="IPR052542">
    <property type="entry name" value="Cholesterol_Oxidase"/>
</dbReference>
<comment type="cofactor">
    <cofactor evidence="1">
        <name>FAD</name>
        <dbReference type="ChEBI" id="CHEBI:57692"/>
    </cofactor>
</comment>
<dbReference type="RefSeq" id="WP_013421284.1">
    <property type="nucleotide sequence ID" value="NC_014666.1"/>
</dbReference>
<proteinExistence type="inferred from homology"/>
<dbReference type="FunCoup" id="E3J3F9">
    <property type="interactions" value="10"/>
</dbReference>
<evidence type="ECO:0000256" key="2">
    <source>
        <dbReference type="ARBA" id="ARBA00010790"/>
    </source>
</evidence>
<keyword evidence="7" id="KW-0443">Lipid metabolism</keyword>
<organism evidence="19 20">
    <name type="scientific">Pseudofrankia inefficax (strain DSM 45817 / CECT 9037 / DDB 130130 / EuI1c)</name>
    <name type="common">Frankia inefficax</name>
    <dbReference type="NCBI Taxonomy" id="298654"/>
    <lineage>
        <taxon>Bacteria</taxon>
        <taxon>Bacillati</taxon>
        <taxon>Actinomycetota</taxon>
        <taxon>Actinomycetes</taxon>
        <taxon>Frankiales</taxon>
        <taxon>Frankiaceae</taxon>
        <taxon>Pseudofrankia</taxon>
    </lineage>
</organism>
<evidence type="ECO:0000256" key="16">
    <source>
        <dbReference type="SAM" id="MobiDB-lite"/>
    </source>
</evidence>
<dbReference type="InterPro" id="IPR007867">
    <property type="entry name" value="GMC_OxRtase_C"/>
</dbReference>
<dbReference type="PANTHER" id="PTHR47470:SF1">
    <property type="entry name" value="FAD-DEPENDENT OXIDOREDUCTASE 2 FAD BINDING DOMAIN-CONTAINING PROTEIN"/>
    <property type="match status" value="1"/>
</dbReference>
<dbReference type="Gene3D" id="3.50.50.60">
    <property type="entry name" value="FAD/NAD(P)-binding domain"/>
    <property type="match status" value="3"/>
</dbReference>
<evidence type="ECO:0000256" key="14">
    <source>
        <dbReference type="ARBA" id="ARBA00049744"/>
    </source>
</evidence>
<dbReference type="InParanoid" id="E3J3F9"/>
<comment type="pathway">
    <text evidence="12">Steroid metabolism; cholesterol degradation.</text>
</comment>
<evidence type="ECO:0000256" key="13">
    <source>
        <dbReference type="ARBA" id="ARBA00049723"/>
    </source>
</evidence>
<keyword evidence="20" id="KW-1185">Reference proteome</keyword>
<keyword evidence="6" id="KW-0560">Oxidoreductase</keyword>
<evidence type="ECO:0000256" key="8">
    <source>
        <dbReference type="ARBA" id="ARBA00023166"/>
    </source>
</evidence>
<dbReference type="PRINTS" id="PR00411">
    <property type="entry name" value="PNDRDTASEI"/>
</dbReference>
<protein>
    <recommendedName>
        <fullName evidence="14">Cholesterol oxidase</fullName>
        <ecNumber evidence="13">1.1.3.6</ecNumber>
        <ecNumber evidence="11">5.3.3.1</ecNumber>
    </recommendedName>
    <alternativeName>
        <fullName evidence="15">Cholesterol isomerase</fullName>
    </alternativeName>
</protein>
<evidence type="ECO:0000256" key="12">
    <source>
        <dbReference type="ARBA" id="ARBA00049645"/>
    </source>
</evidence>
<dbReference type="Pfam" id="PF05199">
    <property type="entry name" value="GMC_oxred_C"/>
    <property type="match status" value="1"/>
</dbReference>
<gene>
    <name evidence="19" type="ordered locus">FraEuI1c_0073</name>
</gene>